<evidence type="ECO:0000313" key="3">
    <source>
        <dbReference type="Proteomes" id="UP001602119"/>
    </source>
</evidence>
<dbReference type="Proteomes" id="UP001602119">
    <property type="component" value="Unassembled WGS sequence"/>
</dbReference>
<feature type="region of interest" description="Disordered" evidence="1">
    <location>
        <begin position="1"/>
        <end position="51"/>
    </location>
</feature>
<reference evidence="2 3" key="1">
    <citation type="submission" date="2024-10" db="EMBL/GenBank/DDBJ databases">
        <title>The Natural Products Discovery Center: Release of the First 8490 Sequenced Strains for Exploring Actinobacteria Biosynthetic Diversity.</title>
        <authorList>
            <person name="Kalkreuter E."/>
            <person name="Kautsar S.A."/>
            <person name="Yang D."/>
            <person name="Bader C.D."/>
            <person name="Teijaro C.N."/>
            <person name="Fluegel L."/>
            <person name="Davis C.M."/>
            <person name="Simpson J.R."/>
            <person name="Lauterbach L."/>
            <person name="Steele A.D."/>
            <person name="Gui C."/>
            <person name="Meng S."/>
            <person name="Li G."/>
            <person name="Viehrig K."/>
            <person name="Ye F."/>
            <person name="Su P."/>
            <person name="Kiefer A.F."/>
            <person name="Nichols A."/>
            <person name="Cepeda A.J."/>
            <person name="Yan W."/>
            <person name="Fan B."/>
            <person name="Jiang Y."/>
            <person name="Adhikari A."/>
            <person name="Zheng C.-J."/>
            <person name="Schuster L."/>
            <person name="Cowan T.M."/>
            <person name="Smanski M.J."/>
            <person name="Chevrette M.G."/>
            <person name="De Carvalho L.P.S."/>
            <person name="Shen B."/>
        </authorList>
    </citation>
    <scope>NUCLEOTIDE SEQUENCE [LARGE SCALE GENOMIC DNA]</scope>
    <source>
        <strain evidence="2 3">NPDC001281</strain>
    </source>
</reference>
<evidence type="ECO:0000313" key="2">
    <source>
        <dbReference type="EMBL" id="MFF4777539.1"/>
    </source>
</evidence>
<feature type="compositionally biased region" description="Low complexity" evidence="1">
    <location>
        <begin position="22"/>
        <end position="38"/>
    </location>
</feature>
<comment type="caution">
    <text evidence="2">The sequence shown here is derived from an EMBL/GenBank/DDBJ whole genome shotgun (WGS) entry which is preliminary data.</text>
</comment>
<gene>
    <name evidence="2" type="ORF">ACFY05_32250</name>
</gene>
<dbReference type="RefSeq" id="WP_387346003.1">
    <property type="nucleotide sequence ID" value="NZ_JBIAXI010000024.1"/>
</dbReference>
<evidence type="ECO:0000256" key="1">
    <source>
        <dbReference type="SAM" id="MobiDB-lite"/>
    </source>
</evidence>
<accession>A0ABW6VDW5</accession>
<sequence length="146" mass="15507">MAKSKADQADELSADMPAGLVAAQQTAAAPLESPEALAQRSPELGIPDSTTNHIAANAALRSVSGSSHEGLVDADGRPLDIDDVFEWPAAGDPRTVARVTTQVYERFKYPNASQIAMHLLFPAGAEVPLWQAHQLVDKYKAVTSES</sequence>
<organism evidence="2 3">
    <name type="scientific">Microtetraspora fusca</name>
    <dbReference type="NCBI Taxonomy" id="1997"/>
    <lineage>
        <taxon>Bacteria</taxon>
        <taxon>Bacillati</taxon>
        <taxon>Actinomycetota</taxon>
        <taxon>Actinomycetes</taxon>
        <taxon>Streptosporangiales</taxon>
        <taxon>Streptosporangiaceae</taxon>
        <taxon>Microtetraspora</taxon>
    </lineage>
</organism>
<proteinExistence type="predicted"/>
<keyword evidence="3" id="KW-1185">Reference proteome</keyword>
<protein>
    <submittedName>
        <fullName evidence="2">Uncharacterized protein</fullName>
    </submittedName>
</protein>
<name>A0ABW6VDW5_MICFU</name>
<dbReference type="EMBL" id="JBIAXI010000024">
    <property type="protein sequence ID" value="MFF4777539.1"/>
    <property type="molecule type" value="Genomic_DNA"/>
</dbReference>